<sequence>MYPRIKRREYNDIESILLYRKDIIFKDHAAKLDIFQDAIELLFYLTTILNARFLDDLTVTGNTLKGPRSIIPVLFERNNHYLLAAYKLACIGLNNPAYLNLRAVFEGITHMYMLHLTDREADLLHKQQLGVLTADEEKELKNKHHWLRPSRIREVLYIGEKKKQIDDFYILISNSAHPGIKSAMGDFDYRKEVTFDVLTVSLALTAANLQTITETHFDKIYAEEMEEIKITMKKVAQELDGFIVNIIPNHPGLKNRLNPDLWTDTDQKSG</sequence>
<keyword evidence="2" id="KW-1185">Reference proteome</keyword>
<evidence type="ECO:0000313" key="1">
    <source>
        <dbReference type="EMBL" id="TGC10636.1"/>
    </source>
</evidence>
<accession>A0A4E0R0U6</accession>
<dbReference type="Proteomes" id="UP000297295">
    <property type="component" value="Unassembled WGS sequence"/>
</dbReference>
<dbReference type="RefSeq" id="WP_135389015.1">
    <property type="nucleotide sequence ID" value="NZ_PGGK01000003.1"/>
</dbReference>
<comment type="caution">
    <text evidence="1">The sequence shown here is derived from an EMBL/GenBank/DDBJ whole genome shotgun (WGS) entry which is preliminary data.</text>
</comment>
<dbReference type="OrthoDB" id="125098at2157"/>
<name>A0A4E0R0U6_9EURY</name>
<gene>
    <name evidence="1" type="ORF">CUN85_03860</name>
</gene>
<organism evidence="1 2">
    <name type="scientific">Methanolobus halotolerans</name>
    <dbReference type="NCBI Taxonomy" id="2052935"/>
    <lineage>
        <taxon>Archaea</taxon>
        <taxon>Methanobacteriati</taxon>
        <taxon>Methanobacteriota</taxon>
        <taxon>Stenosarchaea group</taxon>
        <taxon>Methanomicrobia</taxon>
        <taxon>Methanosarcinales</taxon>
        <taxon>Methanosarcinaceae</taxon>
        <taxon>Methanolobus</taxon>
    </lineage>
</organism>
<proteinExistence type="predicted"/>
<evidence type="ECO:0000313" key="2">
    <source>
        <dbReference type="Proteomes" id="UP000297295"/>
    </source>
</evidence>
<dbReference type="EMBL" id="PGGK01000003">
    <property type="protein sequence ID" value="TGC10636.1"/>
    <property type="molecule type" value="Genomic_DNA"/>
</dbReference>
<dbReference type="AlphaFoldDB" id="A0A4E0R0U6"/>
<protein>
    <submittedName>
        <fullName evidence="1">Uncharacterized protein</fullName>
    </submittedName>
</protein>
<reference evidence="1 2" key="1">
    <citation type="submission" date="2017-11" db="EMBL/GenBank/DDBJ databases">
        <title>Isolation and Characterization of Methanogenic Archaea from Saline Meromictic Lake at Siberia.</title>
        <authorList>
            <person name="Shen Y."/>
            <person name="Huang H.-H."/>
            <person name="Lai M.-C."/>
            <person name="Chen S.-C."/>
        </authorList>
    </citation>
    <scope>NUCLEOTIDE SEQUENCE [LARGE SCALE GENOMIC DNA]</scope>
    <source>
        <strain evidence="1 2">SY-01</strain>
    </source>
</reference>